<dbReference type="AlphaFoldDB" id="A0A9D4CJ81"/>
<organism evidence="1 2">
    <name type="scientific">Dreissena polymorpha</name>
    <name type="common">Zebra mussel</name>
    <name type="synonym">Mytilus polymorpha</name>
    <dbReference type="NCBI Taxonomy" id="45954"/>
    <lineage>
        <taxon>Eukaryota</taxon>
        <taxon>Metazoa</taxon>
        <taxon>Spiralia</taxon>
        <taxon>Lophotrochozoa</taxon>
        <taxon>Mollusca</taxon>
        <taxon>Bivalvia</taxon>
        <taxon>Autobranchia</taxon>
        <taxon>Heteroconchia</taxon>
        <taxon>Euheterodonta</taxon>
        <taxon>Imparidentia</taxon>
        <taxon>Neoheterodontei</taxon>
        <taxon>Myida</taxon>
        <taxon>Dreissenoidea</taxon>
        <taxon>Dreissenidae</taxon>
        <taxon>Dreissena</taxon>
    </lineage>
</organism>
<proteinExistence type="predicted"/>
<reference evidence="1" key="2">
    <citation type="submission" date="2020-11" db="EMBL/GenBank/DDBJ databases">
        <authorList>
            <person name="McCartney M.A."/>
            <person name="Auch B."/>
            <person name="Kono T."/>
            <person name="Mallez S."/>
            <person name="Becker A."/>
            <person name="Gohl D.M."/>
            <person name="Silverstein K.A.T."/>
            <person name="Koren S."/>
            <person name="Bechman K.B."/>
            <person name="Herman A."/>
            <person name="Abrahante J.E."/>
            <person name="Garbe J."/>
        </authorList>
    </citation>
    <scope>NUCLEOTIDE SEQUENCE</scope>
    <source>
        <strain evidence="1">Duluth1</strain>
        <tissue evidence="1">Whole animal</tissue>
    </source>
</reference>
<accession>A0A9D4CJ81</accession>
<gene>
    <name evidence="1" type="ORF">DPMN_051488</name>
</gene>
<evidence type="ECO:0000313" key="2">
    <source>
        <dbReference type="Proteomes" id="UP000828390"/>
    </source>
</evidence>
<dbReference type="EMBL" id="JAIWYP010000012">
    <property type="protein sequence ID" value="KAH3725639.1"/>
    <property type="molecule type" value="Genomic_DNA"/>
</dbReference>
<sequence length="109" mass="12666">MKEIQKDKVRRDRELGMTLKNSRERAGYLIIKTALPTSGHFNEDRTKALYPGVKTRRKTAPSHIISTHVLIKFHEDWAKIFDNKCGIYSVHKPNIDDGRRTKEDHKIAP</sequence>
<protein>
    <submittedName>
        <fullName evidence="1">Uncharacterized protein</fullName>
    </submittedName>
</protein>
<comment type="caution">
    <text evidence="1">The sequence shown here is derived from an EMBL/GenBank/DDBJ whole genome shotgun (WGS) entry which is preliminary data.</text>
</comment>
<evidence type="ECO:0000313" key="1">
    <source>
        <dbReference type="EMBL" id="KAH3725639.1"/>
    </source>
</evidence>
<dbReference type="Proteomes" id="UP000828390">
    <property type="component" value="Unassembled WGS sequence"/>
</dbReference>
<reference evidence="1" key="1">
    <citation type="journal article" date="2019" name="bioRxiv">
        <title>The Genome of the Zebra Mussel, Dreissena polymorpha: A Resource for Invasive Species Research.</title>
        <authorList>
            <person name="McCartney M.A."/>
            <person name="Auch B."/>
            <person name="Kono T."/>
            <person name="Mallez S."/>
            <person name="Zhang Y."/>
            <person name="Obille A."/>
            <person name="Becker A."/>
            <person name="Abrahante J.E."/>
            <person name="Garbe J."/>
            <person name="Badalamenti J.P."/>
            <person name="Herman A."/>
            <person name="Mangelson H."/>
            <person name="Liachko I."/>
            <person name="Sullivan S."/>
            <person name="Sone E.D."/>
            <person name="Koren S."/>
            <person name="Silverstein K.A.T."/>
            <person name="Beckman K.B."/>
            <person name="Gohl D.M."/>
        </authorList>
    </citation>
    <scope>NUCLEOTIDE SEQUENCE</scope>
    <source>
        <strain evidence="1">Duluth1</strain>
        <tissue evidence="1">Whole animal</tissue>
    </source>
</reference>
<keyword evidence="2" id="KW-1185">Reference proteome</keyword>
<name>A0A9D4CJ81_DREPO</name>